<accession>A0A347TP27</accession>
<sequence length="329" mass="39387">MLNVAVIGLGNISLLFDYDKNSKTAYSHIKAIYLHKEFELKYVVDIDEKNLSKVKEFYNDVIFYNDYEKLIDKKDIDILVVATPTNTHFKILNSFKNHKSIKKFLMEKPLFSNKKEYEILDDFFKDKIVVNYTRRFQEPIKRLKDSIENRSLENLQKINLNYVKGLKNNGSHFIDLINYLFSNPKLLDIKILDETIGFNDEDKSYDVFFKIKYDEKIIPVYFIALDHTKYNIIELTLYFDNQVVNYINSEQTIYYKKIVDSIEYKGYKFIDKEAYKKEKISEKLIYNVYDEIFLQIKQNRQNCASFKKELKNLEFITNILNSKENRCQN</sequence>
<proteinExistence type="predicted"/>
<dbReference type="EMBL" id="CP032101">
    <property type="protein sequence ID" value="AXX88355.1"/>
    <property type="molecule type" value="Genomic_DNA"/>
</dbReference>
<reference evidence="3" key="2">
    <citation type="submission" date="2017-09" db="EMBL/GenBank/DDBJ databases">
        <authorList>
            <person name="Perez-Cataluna A."/>
            <person name="Figueras M.J."/>
            <person name="Salas-Masso N."/>
        </authorList>
    </citation>
    <scope>NUCLEOTIDE SEQUENCE</scope>
    <source>
        <strain evidence="3">CECT 7727</strain>
    </source>
</reference>
<gene>
    <name evidence="2" type="ORF">AMRN_2657</name>
    <name evidence="3" type="ORF">CPH92_00370</name>
</gene>
<evidence type="ECO:0000313" key="4">
    <source>
        <dbReference type="Proteomes" id="UP000224740"/>
    </source>
</evidence>
<dbReference type="RefSeq" id="WP_099309840.1">
    <property type="nucleotide sequence ID" value="NZ_CP032101.1"/>
</dbReference>
<keyword evidence="4" id="KW-1185">Reference proteome</keyword>
<evidence type="ECO:0000313" key="5">
    <source>
        <dbReference type="Proteomes" id="UP000264693"/>
    </source>
</evidence>
<name>A0A347TP27_9BACT</name>
<dbReference type="SUPFAM" id="SSF51735">
    <property type="entry name" value="NAD(P)-binding Rossmann-fold domains"/>
    <property type="match status" value="1"/>
</dbReference>
<dbReference type="Gene3D" id="3.40.50.720">
    <property type="entry name" value="NAD(P)-binding Rossmann-like Domain"/>
    <property type="match status" value="1"/>
</dbReference>
<dbReference type="EMBL" id="NXAO01000002">
    <property type="protein sequence ID" value="PHO16621.1"/>
    <property type="molecule type" value="Genomic_DNA"/>
</dbReference>
<dbReference type="KEGG" id="amar:AMRN_2657"/>
<dbReference type="PANTHER" id="PTHR43377">
    <property type="entry name" value="BILIVERDIN REDUCTASE A"/>
    <property type="match status" value="1"/>
</dbReference>
<dbReference type="Proteomes" id="UP000224740">
    <property type="component" value="Unassembled WGS sequence"/>
</dbReference>
<reference evidence="2 5" key="3">
    <citation type="submission" date="2018-08" db="EMBL/GenBank/DDBJ databases">
        <title>Complete genome of the Arcobacter marinus type strain JCM 15502.</title>
        <authorList>
            <person name="Miller W.G."/>
            <person name="Yee E."/>
            <person name="Huynh S."/>
            <person name="Parker C.T."/>
        </authorList>
    </citation>
    <scope>NUCLEOTIDE SEQUENCE [LARGE SCALE GENOMIC DNA]</scope>
    <source>
        <strain evidence="2 5">JCM 15502</strain>
    </source>
</reference>
<organism evidence="2 5">
    <name type="scientific">Malaciobacter marinus</name>
    <dbReference type="NCBI Taxonomy" id="505249"/>
    <lineage>
        <taxon>Bacteria</taxon>
        <taxon>Pseudomonadati</taxon>
        <taxon>Campylobacterota</taxon>
        <taxon>Epsilonproteobacteria</taxon>
        <taxon>Campylobacterales</taxon>
        <taxon>Arcobacteraceae</taxon>
        <taxon>Malaciobacter</taxon>
    </lineage>
</organism>
<evidence type="ECO:0000313" key="2">
    <source>
        <dbReference type="EMBL" id="AXX88355.1"/>
    </source>
</evidence>
<dbReference type="InterPro" id="IPR036291">
    <property type="entry name" value="NAD(P)-bd_dom_sf"/>
</dbReference>
<feature type="domain" description="Gfo/Idh/MocA-like oxidoreductase N-terminal" evidence="1">
    <location>
        <begin position="2"/>
        <end position="126"/>
    </location>
</feature>
<dbReference type="AlphaFoldDB" id="A0A347TP27"/>
<dbReference type="InterPro" id="IPR051450">
    <property type="entry name" value="Gfo/Idh/MocA_Oxidoreductases"/>
</dbReference>
<dbReference type="InterPro" id="IPR000683">
    <property type="entry name" value="Gfo/Idh/MocA-like_OxRdtase_N"/>
</dbReference>
<evidence type="ECO:0000313" key="3">
    <source>
        <dbReference type="EMBL" id="PHO16621.1"/>
    </source>
</evidence>
<dbReference type="GO" id="GO:0000166">
    <property type="term" value="F:nucleotide binding"/>
    <property type="evidence" value="ECO:0007669"/>
    <property type="project" value="InterPro"/>
</dbReference>
<protein>
    <submittedName>
        <fullName evidence="2">Oxidoreductase, Gfo/Idh/MocA family</fullName>
    </submittedName>
</protein>
<dbReference type="Proteomes" id="UP000264693">
    <property type="component" value="Chromosome"/>
</dbReference>
<dbReference type="Gene3D" id="3.30.360.10">
    <property type="entry name" value="Dihydrodipicolinate Reductase, domain 2"/>
    <property type="match status" value="1"/>
</dbReference>
<dbReference type="Pfam" id="PF01408">
    <property type="entry name" value="GFO_IDH_MocA"/>
    <property type="match status" value="1"/>
</dbReference>
<dbReference type="PANTHER" id="PTHR43377:SF1">
    <property type="entry name" value="BILIVERDIN REDUCTASE A"/>
    <property type="match status" value="1"/>
</dbReference>
<evidence type="ECO:0000259" key="1">
    <source>
        <dbReference type="Pfam" id="PF01408"/>
    </source>
</evidence>
<reference evidence="4" key="1">
    <citation type="submission" date="2017-09" db="EMBL/GenBank/DDBJ databases">
        <title>Arcobacter canalis sp. nov., a new species isolated from a water canal contaminated with urban sewage.</title>
        <authorList>
            <person name="Perez-Cataluna A."/>
            <person name="Salas-Masso N."/>
            <person name="Figueras M.J."/>
        </authorList>
    </citation>
    <scope>NUCLEOTIDE SEQUENCE [LARGE SCALE GENOMIC DNA]</scope>
    <source>
        <strain evidence="4">CECT 7727</strain>
    </source>
</reference>